<evidence type="ECO:0000256" key="1">
    <source>
        <dbReference type="ARBA" id="ARBA00022737"/>
    </source>
</evidence>
<gene>
    <name evidence="3" type="ORF">D9619_008242</name>
</gene>
<dbReference type="PANTHER" id="PTHR10039">
    <property type="entry name" value="AMELOGENIN"/>
    <property type="match status" value="1"/>
</dbReference>
<sequence>MPTSFFEGHSVIAGGVFTQVNNTVQQQRQTPWDRLESAVAPAAFHNSAERLDPPRCRPDTRVTILDQLRNWVMRRGDAGDARILWLNAPAGFGKSAVLQTLSEECFSANALLAGFFFDRSDPARNNVKSFVPTITYQIWCSVPQKYRHLILDVIEDDPLVFKRTVDAQFKALIMGPLQDLINSRYFNSAPCLIVVDGLDECSSAPMQVDILTALRNVSKQAECPFQFLIASRPEDGIQTFFRTSNLGSLLHQLRLDDSYYPGVDFQLNWINTLETRTSHSAGQPFNAVIVRKYSGIEALSKSIASAAIHNSAARQNPPRCHLLTRNDVLGDIMSWIKNSTRKKSIIWLNGSAGAGKSAILQTLAETCAAQGLLAASFFFSRYSESAAPSTNTNTGERFFATIAYQLAVAIDGLQEHVDEVVRADPSIATKAMKRQMERLILGPMNALLKPQRGKLNEPRLPPVIIIDALDECANENQKMNILRLLLDASSGRRNAFPFCIVISSRVEFAMIENLFSSSKFQHITRTIALDDRRDTKATHEEIRAYLRAEFDSIRSSDPIYETRLGNANTPWPSDYIINMLASKSSGQFVYASTVIDFVSNPDCSPDDQLRIMLVLLTGRSSPVSTPASSPYGSTIHCSSSSLIADTEARNSPDSLYRDILEKCTNRKRALSVLGHVLAMMQVADAYCATWGAPLSADIVLHVIDHFLRLNPGDCEFTVRRLQPLISLSRLKELKNQRAVAGQVPGSVVSNMPARNIRQRSVDEHIVSLAGAAINLNHASFFDFLQNPARAGQFSIKLSGVHADITSACLRVMSAFKGENATKTNISFGSMPCFSGPITAPKWKDDKNARKS</sequence>
<dbReference type="Pfam" id="PF24883">
    <property type="entry name" value="NPHP3_N"/>
    <property type="match status" value="2"/>
</dbReference>
<accession>A0A8H5ATG4</accession>
<dbReference type="Gene3D" id="3.40.50.300">
    <property type="entry name" value="P-loop containing nucleotide triphosphate hydrolases"/>
    <property type="match status" value="1"/>
</dbReference>
<organism evidence="3 4">
    <name type="scientific">Psilocybe cf. subviscida</name>
    <dbReference type="NCBI Taxonomy" id="2480587"/>
    <lineage>
        <taxon>Eukaryota</taxon>
        <taxon>Fungi</taxon>
        <taxon>Dikarya</taxon>
        <taxon>Basidiomycota</taxon>
        <taxon>Agaricomycotina</taxon>
        <taxon>Agaricomycetes</taxon>
        <taxon>Agaricomycetidae</taxon>
        <taxon>Agaricales</taxon>
        <taxon>Agaricineae</taxon>
        <taxon>Strophariaceae</taxon>
        <taxon>Psilocybe</taxon>
    </lineage>
</organism>
<dbReference type="AlphaFoldDB" id="A0A8H5ATG4"/>
<name>A0A8H5ATG4_9AGAR</name>
<keyword evidence="4" id="KW-1185">Reference proteome</keyword>
<evidence type="ECO:0000313" key="3">
    <source>
        <dbReference type="EMBL" id="KAF5310594.1"/>
    </source>
</evidence>
<protein>
    <recommendedName>
        <fullName evidence="2">Nephrocystin 3-like N-terminal domain-containing protein</fullName>
    </recommendedName>
</protein>
<dbReference type="EMBL" id="JAACJJ010000057">
    <property type="protein sequence ID" value="KAF5310594.1"/>
    <property type="molecule type" value="Genomic_DNA"/>
</dbReference>
<feature type="domain" description="Nephrocystin 3-like N-terminal" evidence="2">
    <location>
        <begin position="67"/>
        <end position="232"/>
    </location>
</feature>
<evidence type="ECO:0000313" key="4">
    <source>
        <dbReference type="Proteomes" id="UP000567179"/>
    </source>
</evidence>
<feature type="domain" description="Nephrocystin 3-like N-terminal" evidence="2">
    <location>
        <begin position="333"/>
        <end position="505"/>
    </location>
</feature>
<dbReference type="InterPro" id="IPR027417">
    <property type="entry name" value="P-loop_NTPase"/>
</dbReference>
<reference evidence="3 4" key="1">
    <citation type="journal article" date="2020" name="ISME J.">
        <title>Uncovering the hidden diversity of litter-decomposition mechanisms in mushroom-forming fungi.</title>
        <authorList>
            <person name="Floudas D."/>
            <person name="Bentzer J."/>
            <person name="Ahren D."/>
            <person name="Johansson T."/>
            <person name="Persson P."/>
            <person name="Tunlid A."/>
        </authorList>
    </citation>
    <scope>NUCLEOTIDE SEQUENCE [LARGE SCALE GENOMIC DNA]</scope>
    <source>
        <strain evidence="3 4">CBS 101986</strain>
    </source>
</reference>
<dbReference type="SUPFAM" id="SSF52540">
    <property type="entry name" value="P-loop containing nucleoside triphosphate hydrolases"/>
    <property type="match status" value="2"/>
</dbReference>
<dbReference type="PANTHER" id="PTHR10039:SF17">
    <property type="entry name" value="FUNGAL STAND N-TERMINAL GOODBYE DOMAIN-CONTAINING PROTEIN-RELATED"/>
    <property type="match status" value="1"/>
</dbReference>
<proteinExistence type="predicted"/>
<comment type="caution">
    <text evidence="3">The sequence shown here is derived from an EMBL/GenBank/DDBJ whole genome shotgun (WGS) entry which is preliminary data.</text>
</comment>
<evidence type="ECO:0000259" key="2">
    <source>
        <dbReference type="Pfam" id="PF24883"/>
    </source>
</evidence>
<keyword evidence="1" id="KW-0677">Repeat</keyword>
<dbReference type="OrthoDB" id="4760524at2759"/>
<dbReference type="InterPro" id="IPR056884">
    <property type="entry name" value="NPHP3-like_N"/>
</dbReference>
<dbReference type="Proteomes" id="UP000567179">
    <property type="component" value="Unassembled WGS sequence"/>
</dbReference>